<dbReference type="SUPFAM" id="SSF103473">
    <property type="entry name" value="MFS general substrate transporter"/>
    <property type="match status" value="1"/>
</dbReference>
<feature type="transmembrane region" description="Helical" evidence="10">
    <location>
        <begin position="123"/>
        <end position="143"/>
    </location>
</feature>
<evidence type="ECO:0000256" key="5">
    <source>
        <dbReference type="ARBA" id="ARBA00022692"/>
    </source>
</evidence>
<keyword evidence="7 10" id="KW-0472">Membrane</keyword>
<feature type="transmembrane region" description="Helical" evidence="10">
    <location>
        <begin position="261"/>
        <end position="282"/>
    </location>
</feature>
<evidence type="ECO:0000313" key="12">
    <source>
        <dbReference type="Proteomes" id="UP000664169"/>
    </source>
</evidence>
<gene>
    <name evidence="11" type="ORF">GOMPHAMPRED_007431</name>
</gene>
<dbReference type="Proteomes" id="UP000664169">
    <property type="component" value="Unassembled WGS sequence"/>
</dbReference>
<feature type="region of interest" description="Disordered" evidence="9">
    <location>
        <begin position="1"/>
        <end position="55"/>
    </location>
</feature>
<evidence type="ECO:0000313" key="11">
    <source>
        <dbReference type="EMBL" id="CAF9911513.1"/>
    </source>
</evidence>
<reference evidence="11" key="1">
    <citation type="submission" date="2021-03" db="EMBL/GenBank/DDBJ databases">
        <authorList>
            <person name="Tagirdzhanova G."/>
        </authorList>
    </citation>
    <scope>NUCLEOTIDE SEQUENCE</scope>
</reference>
<feature type="transmembrane region" description="Helical" evidence="10">
    <location>
        <begin position="155"/>
        <end position="174"/>
    </location>
</feature>
<feature type="transmembrane region" description="Helical" evidence="10">
    <location>
        <begin position="527"/>
        <end position="546"/>
    </location>
</feature>
<dbReference type="Gene3D" id="1.20.1250.20">
    <property type="entry name" value="MFS general substrate transporter like domains"/>
    <property type="match status" value="1"/>
</dbReference>
<dbReference type="PANTHER" id="PTHR21576">
    <property type="entry name" value="UNCHARACTERIZED NODULIN-LIKE PROTEIN"/>
    <property type="match status" value="1"/>
</dbReference>
<feature type="transmembrane region" description="Helical" evidence="10">
    <location>
        <begin position="566"/>
        <end position="587"/>
    </location>
</feature>
<comment type="subcellular location">
    <subcellularLocation>
        <location evidence="1">Vacuole membrane</location>
        <topology evidence="1">Multi-pass membrane protein</topology>
    </subcellularLocation>
</comment>
<evidence type="ECO:0000256" key="2">
    <source>
        <dbReference type="ARBA" id="ARBA00008335"/>
    </source>
</evidence>
<comment type="similarity">
    <text evidence="2">Belongs to the major facilitator superfamily.</text>
</comment>
<keyword evidence="6 10" id="KW-1133">Transmembrane helix</keyword>
<dbReference type="OrthoDB" id="199930at2759"/>
<dbReference type="AlphaFoldDB" id="A0A8H3IAU4"/>
<accession>A0A8H3IAU4</accession>
<keyword evidence="3" id="KW-0813">Transport</keyword>
<dbReference type="InterPro" id="IPR036259">
    <property type="entry name" value="MFS_trans_sf"/>
</dbReference>
<protein>
    <recommendedName>
        <fullName evidence="8">Probable transporter MCH1</fullName>
    </recommendedName>
</protein>
<keyword evidence="4" id="KW-0926">Vacuole</keyword>
<evidence type="ECO:0000256" key="8">
    <source>
        <dbReference type="ARBA" id="ARBA00039330"/>
    </source>
</evidence>
<feature type="transmembrane region" description="Helical" evidence="10">
    <location>
        <begin position="186"/>
        <end position="210"/>
    </location>
</feature>
<sequence length="601" mass="65492">MDGSGAGRRREPSNTRSKASRHSSRRRNGEIEALDFDSNRKTRDGSSHTSGASSPVHLLRDNESLLGNVVDGIIQEDRKKMKASLQKYVSYGSAILSCLCAGSFTIFSLYGRLFLTRLHYTQYQVNAISIAGELALYLPVPLFGYLTDRYSPRPISLFAAILFCFGYVLAGFTYRSGPPAEGGFPIIVMTIAFIAIGIATCSMYLSAVTACVKNFGRGKRRGLALSLPIAAFSLSGMWESQVGSLLFYERLEDGSKGDVDVFRFFLFLGFILLAVGLIGAVFQVVVDEEELIEETVEELERSGLLTESAFYRRLAQDNDEGYGTMSQGSVNEPMRASWIGEENKKKTWLLNGETTLFLFDHNMWLLAIGFFLLTGPIETYINNFGTIIETLYPPPASIPASISTANQITLLAAVSTTARFLAGFLSDLLAPVPLTSSQYFPATPSSPTANPFDSIRRKPFEVSRLTLLLSTPVILIIACIILLAAIPHTPSLFPVVTLLIGIVNGVSFSLTPILISTVWGVANFGTNWGIVAMMPALGATVWSLIYSSAYQSHAGEDGLCFGTQCWSAVVEGMLGAAILTFGVWVWVGWGRGGWFRRGVVV</sequence>
<name>A0A8H3IAU4_9LECA</name>
<keyword evidence="12" id="KW-1185">Reference proteome</keyword>
<dbReference type="GO" id="GO:0022857">
    <property type="term" value="F:transmembrane transporter activity"/>
    <property type="evidence" value="ECO:0007669"/>
    <property type="project" value="InterPro"/>
</dbReference>
<dbReference type="GO" id="GO:0000329">
    <property type="term" value="C:fungal-type vacuole membrane"/>
    <property type="evidence" value="ECO:0007669"/>
    <property type="project" value="TreeGrafter"/>
</dbReference>
<keyword evidence="5 10" id="KW-0812">Transmembrane</keyword>
<comment type="caution">
    <text evidence="11">The sequence shown here is derived from an EMBL/GenBank/DDBJ whole genome shotgun (WGS) entry which is preliminary data.</text>
</comment>
<evidence type="ECO:0000256" key="4">
    <source>
        <dbReference type="ARBA" id="ARBA00022554"/>
    </source>
</evidence>
<evidence type="ECO:0000256" key="3">
    <source>
        <dbReference type="ARBA" id="ARBA00022448"/>
    </source>
</evidence>
<dbReference type="EMBL" id="CAJPDQ010000006">
    <property type="protein sequence ID" value="CAF9911513.1"/>
    <property type="molecule type" value="Genomic_DNA"/>
</dbReference>
<feature type="transmembrane region" description="Helical" evidence="10">
    <location>
        <begin position="492"/>
        <end position="515"/>
    </location>
</feature>
<dbReference type="Pfam" id="PF07690">
    <property type="entry name" value="MFS_1"/>
    <property type="match status" value="1"/>
</dbReference>
<feature type="transmembrane region" description="Helical" evidence="10">
    <location>
        <begin position="465"/>
        <end position="486"/>
    </location>
</feature>
<feature type="transmembrane region" description="Helical" evidence="10">
    <location>
        <begin position="88"/>
        <end position="111"/>
    </location>
</feature>
<evidence type="ECO:0000256" key="7">
    <source>
        <dbReference type="ARBA" id="ARBA00023136"/>
    </source>
</evidence>
<evidence type="ECO:0000256" key="9">
    <source>
        <dbReference type="SAM" id="MobiDB-lite"/>
    </source>
</evidence>
<evidence type="ECO:0000256" key="10">
    <source>
        <dbReference type="SAM" id="Phobius"/>
    </source>
</evidence>
<evidence type="ECO:0000256" key="6">
    <source>
        <dbReference type="ARBA" id="ARBA00022989"/>
    </source>
</evidence>
<proteinExistence type="inferred from homology"/>
<dbReference type="InterPro" id="IPR011701">
    <property type="entry name" value="MFS"/>
</dbReference>
<feature type="compositionally biased region" description="Basic and acidic residues" evidence="9">
    <location>
        <begin position="37"/>
        <end position="46"/>
    </location>
</feature>
<organism evidence="11 12">
    <name type="scientific">Gomphillus americanus</name>
    <dbReference type="NCBI Taxonomy" id="1940652"/>
    <lineage>
        <taxon>Eukaryota</taxon>
        <taxon>Fungi</taxon>
        <taxon>Dikarya</taxon>
        <taxon>Ascomycota</taxon>
        <taxon>Pezizomycotina</taxon>
        <taxon>Lecanoromycetes</taxon>
        <taxon>OSLEUM clade</taxon>
        <taxon>Ostropomycetidae</taxon>
        <taxon>Ostropales</taxon>
        <taxon>Graphidaceae</taxon>
        <taxon>Gomphilloideae</taxon>
        <taxon>Gomphillus</taxon>
    </lineage>
</organism>
<dbReference type="PANTHER" id="PTHR21576:SF45">
    <property type="entry name" value="TRANSPORTER MCH1-RELATED"/>
    <property type="match status" value="1"/>
</dbReference>
<feature type="transmembrane region" description="Helical" evidence="10">
    <location>
        <begin position="222"/>
        <end position="241"/>
    </location>
</feature>
<evidence type="ECO:0000256" key="1">
    <source>
        <dbReference type="ARBA" id="ARBA00004128"/>
    </source>
</evidence>